<dbReference type="GO" id="GO:0005737">
    <property type="term" value="C:cytoplasm"/>
    <property type="evidence" value="ECO:0007669"/>
    <property type="project" value="UniProtKB-SubCell"/>
</dbReference>
<feature type="binding site" evidence="9">
    <location>
        <begin position="8"/>
        <end position="9"/>
    </location>
    <ligand>
        <name>ATP</name>
        <dbReference type="ChEBI" id="CHEBI:30616"/>
    </ligand>
</feature>
<comment type="subunit">
    <text evidence="9">Homohexamer.</text>
</comment>
<keyword evidence="1 9" id="KW-0963">Cytoplasm</keyword>
<dbReference type="RefSeq" id="WP_179445985.1">
    <property type="nucleotide sequence ID" value="NZ_JACBZS010000001.1"/>
</dbReference>
<keyword evidence="2 9" id="KW-0808">Transferase</keyword>
<sequence length="160" mass="17288">MIAICPGSFDPLTYGHLDIIGRAALLFDRVIVGVGRNRAKNALFEPAERREMIIEALAAELPDAPVEVRLIDGLLVDYCAEHGIDVAVKGVRLAADFDYELQMAQMNRRMSGLETILLPTSAEYGYISSTLVRDVARFGGEIDEFVPPLIAARVAAAGGA</sequence>
<evidence type="ECO:0000256" key="1">
    <source>
        <dbReference type="ARBA" id="ARBA00022490"/>
    </source>
</evidence>
<dbReference type="InterPro" id="IPR014729">
    <property type="entry name" value="Rossmann-like_a/b/a_fold"/>
</dbReference>
<keyword evidence="6 9" id="KW-0460">Magnesium</keyword>
<feature type="domain" description="Cytidyltransferase-like" evidence="10">
    <location>
        <begin position="4"/>
        <end position="134"/>
    </location>
</feature>
<feature type="binding site" evidence="9">
    <location>
        <position position="8"/>
    </location>
    <ligand>
        <name>substrate</name>
    </ligand>
</feature>
<dbReference type="PRINTS" id="PR01020">
    <property type="entry name" value="LPSBIOSNTHSS"/>
</dbReference>
<dbReference type="HAMAP" id="MF_00151">
    <property type="entry name" value="PPAT_bact"/>
    <property type="match status" value="1"/>
</dbReference>
<dbReference type="GO" id="GO:0015937">
    <property type="term" value="P:coenzyme A biosynthetic process"/>
    <property type="evidence" value="ECO:0007669"/>
    <property type="project" value="UniProtKB-UniRule"/>
</dbReference>
<keyword evidence="4 9" id="KW-0547">Nucleotide-binding</keyword>
<evidence type="ECO:0000256" key="8">
    <source>
        <dbReference type="ARBA" id="ARBA00029346"/>
    </source>
</evidence>
<evidence type="ECO:0000256" key="6">
    <source>
        <dbReference type="ARBA" id="ARBA00022842"/>
    </source>
</evidence>
<dbReference type="GO" id="GO:0005524">
    <property type="term" value="F:ATP binding"/>
    <property type="evidence" value="ECO:0007669"/>
    <property type="project" value="UniProtKB-KW"/>
</dbReference>
<accession>A0A7Z0IM66</accession>
<feature type="binding site" evidence="9">
    <location>
        <begin position="90"/>
        <end position="92"/>
    </location>
    <ligand>
        <name>ATP</name>
        <dbReference type="ChEBI" id="CHEBI:30616"/>
    </ligand>
</feature>
<comment type="catalytic activity">
    <reaction evidence="8 9">
        <text>(R)-4'-phosphopantetheine + ATP + H(+) = 3'-dephospho-CoA + diphosphate</text>
        <dbReference type="Rhea" id="RHEA:19801"/>
        <dbReference type="ChEBI" id="CHEBI:15378"/>
        <dbReference type="ChEBI" id="CHEBI:30616"/>
        <dbReference type="ChEBI" id="CHEBI:33019"/>
        <dbReference type="ChEBI" id="CHEBI:57328"/>
        <dbReference type="ChEBI" id="CHEBI:61723"/>
        <dbReference type="EC" id="2.7.7.3"/>
    </reaction>
</comment>
<keyword evidence="5 9" id="KW-0067">ATP-binding</keyword>
<comment type="pathway">
    <text evidence="9">Cofactor biosynthesis; coenzyme A biosynthesis; CoA from (R)-pantothenate: step 4/5.</text>
</comment>
<evidence type="ECO:0000256" key="2">
    <source>
        <dbReference type="ARBA" id="ARBA00022679"/>
    </source>
</evidence>
<dbReference type="NCBIfam" id="TIGR01510">
    <property type="entry name" value="coaD_prev_kdtB"/>
    <property type="match status" value="1"/>
</dbReference>
<evidence type="ECO:0000313" key="11">
    <source>
        <dbReference type="EMBL" id="NYI72262.1"/>
    </source>
</evidence>
<dbReference type="Pfam" id="PF01467">
    <property type="entry name" value="CTP_transf_like"/>
    <property type="match status" value="1"/>
</dbReference>
<feature type="binding site" evidence="9">
    <location>
        <position position="16"/>
    </location>
    <ligand>
        <name>ATP</name>
        <dbReference type="ChEBI" id="CHEBI:30616"/>
    </ligand>
</feature>
<dbReference type="Proteomes" id="UP000527616">
    <property type="component" value="Unassembled WGS sequence"/>
</dbReference>
<keyword evidence="12" id="KW-1185">Reference proteome</keyword>
<comment type="function">
    <text evidence="9">Reversibly transfers an adenylyl group from ATP to 4'-phosphopantetheine, yielding dephospho-CoA (dPCoA) and pyrophosphate.</text>
</comment>
<evidence type="ECO:0000313" key="12">
    <source>
        <dbReference type="Proteomes" id="UP000527616"/>
    </source>
</evidence>
<feature type="binding site" evidence="9">
    <location>
        <begin position="124"/>
        <end position="130"/>
    </location>
    <ligand>
        <name>ATP</name>
        <dbReference type="ChEBI" id="CHEBI:30616"/>
    </ligand>
</feature>
<feature type="site" description="Transition state stabilizer" evidence="9">
    <location>
        <position position="16"/>
    </location>
</feature>
<dbReference type="Gene3D" id="3.40.50.620">
    <property type="entry name" value="HUPs"/>
    <property type="match status" value="1"/>
</dbReference>
<keyword evidence="7 9" id="KW-0173">Coenzyme A biosynthesis</keyword>
<feature type="binding site" evidence="9">
    <location>
        <position position="100"/>
    </location>
    <ligand>
        <name>ATP</name>
        <dbReference type="ChEBI" id="CHEBI:30616"/>
    </ligand>
</feature>
<gene>
    <name evidence="9" type="primary">coaD</name>
    <name evidence="11" type="ORF">GGQ54_002822</name>
</gene>
<feature type="binding site" evidence="9">
    <location>
        <position position="40"/>
    </location>
    <ligand>
        <name>substrate</name>
    </ligand>
</feature>
<dbReference type="UniPathway" id="UPA00241">
    <property type="reaction ID" value="UER00355"/>
</dbReference>
<comment type="caution">
    <text evidence="11">The sequence shown here is derived from an EMBL/GenBank/DDBJ whole genome shotgun (WGS) entry which is preliminary data.</text>
</comment>
<proteinExistence type="inferred from homology"/>
<comment type="similarity">
    <text evidence="9">Belongs to the bacterial CoaD family.</text>
</comment>
<reference evidence="11 12" key="1">
    <citation type="submission" date="2020-07" db="EMBL/GenBank/DDBJ databases">
        <title>Sequencing the genomes of 1000 actinobacteria strains.</title>
        <authorList>
            <person name="Klenk H.-P."/>
        </authorList>
    </citation>
    <scope>NUCLEOTIDE SEQUENCE [LARGE SCALE GENOMIC DNA]</scope>
    <source>
        <strain evidence="11 12">DSM 103164</strain>
    </source>
</reference>
<evidence type="ECO:0000256" key="4">
    <source>
        <dbReference type="ARBA" id="ARBA00022741"/>
    </source>
</evidence>
<comment type="cofactor">
    <cofactor evidence="9">
        <name>Mg(2+)</name>
        <dbReference type="ChEBI" id="CHEBI:18420"/>
    </cofactor>
</comment>
<evidence type="ECO:0000256" key="9">
    <source>
        <dbReference type="HAMAP-Rule" id="MF_00151"/>
    </source>
</evidence>
<feature type="binding site" evidence="9">
    <location>
        <position position="75"/>
    </location>
    <ligand>
        <name>substrate</name>
    </ligand>
</feature>
<dbReference type="PANTHER" id="PTHR21342:SF1">
    <property type="entry name" value="PHOSPHOPANTETHEINE ADENYLYLTRANSFERASE"/>
    <property type="match status" value="1"/>
</dbReference>
<organism evidence="11 12">
    <name type="scientific">Naumannella cuiyingiana</name>
    <dbReference type="NCBI Taxonomy" id="1347891"/>
    <lineage>
        <taxon>Bacteria</taxon>
        <taxon>Bacillati</taxon>
        <taxon>Actinomycetota</taxon>
        <taxon>Actinomycetes</taxon>
        <taxon>Propionibacteriales</taxon>
        <taxon>Propionibacteriaceae</taxon>
        <taxon>Naumannella</taxon>
    </lineage>
</organism>
<feature type="binding site" evidence="9">
    <location>
        <position position="89"/>
    </location>
    <ligand>
        <name>substrate</name>
    </ligand>
</feature>
<keyword evidence="3 9" id="KW-0548">Nucleotidyltransferase</keyword>
<dbReference type="NCBIfam" id="TIGR00125">
    <property type="entry name" value="cyt_tran_rel"/>
    <property type="match status" value="1"/>
</dbReference>
<dbReference type="CDD" id="cd02163">
    <property type="entry name" value="PPAT"/>
    <property type="match status" value="1"/>
</dbReference>
<name>A0A7Z0IM66_9ACTN</name>
<dbReference type="InterPro" id="IPR004821">
    <property type="entry name" value="Cyt_trans-like"/>
</dbReference>
<dbReference type="SUPFAM" id="SSF52374">
    <property type="entry name" value="Nucleotidylyl transferase"/>
    <property type="match status" value="1"/>
</dbReference>
<dbReference type="EC" id="2.7.7.3" evidence="9"/>
<evidence type="ECO:0000259" key="10">
    <source>
        <dbReference type="Pfam" id="PF01467"/>
    </source>
</evidence>
<dbReference type="GO" id="GO:0004595">
    <property type="term" value="F:pantetheine-phosphate adenylyltransferase activity"/>
    <property type="evidence" value="ECO:0007669"/>
    <property type="project" value="UniProtKB-UniRule"/>
</dbReference>
<dbReference type="AlphaFoldDB" id="A0A7Z0IM66"/>
<evidence type="ECO:0000256" key="3">
    <source>
        <dbReference type="ARBA" id="ARBA00022695"/>
    </source>
</evidence>
<comment type="subcellular location">
    <subcellularLocation>
        <location evidence="9">Cytoplasm</location>
    </subcellularLocation>
</comment>
<dbReference type="PANTHER" id="PTHR21342">
    <property type="entry name" value="PHOSPHOPANTETHEINE ADENYLYLTRANSFERASE"/>
    <property type="match status" value="1"/>
</dbReference>
<dbReference type="InterPro" id="IPR001980">
    <property type="entry name" value="PPAT"/>
</dbReference>
<evidence type="ECO:0000256" key="5">
    <source>
        <dbReference type="ARBA" id="ARBA00022840"/>
    </source>
</evidence>
<dbReference type="EMBL" id="JACBZS010000001">
    <property type="protein sequence ID" value="NYI72262.1"/>
    <property type="molecule type" value="Genomic_DNA"/>
</dbReference>
<protein>
    <recommendedName>
        <fullName evidence="9">Phosphopantetheine adenylyltransferase</fullName>
        <ecNumber evidence="9">2.7.7.3</ecNumber>
    </recommendedName>
    <alternativeName>
        <fullName evidence="9">Dephospho-CoA pyrophosphorylase</fullName>
    </alternativeName>
    <alternativeName>
        <fullName evidence="9">Pantetheine-phosphate adenylyltransferase</fullName>
        <shortName evidence="9">PPAT</shortName>
    </alternativeName>
</protein>
<evidence type="ECO:0000256" key="7">
    <source>
        <dbReference type="ARBA" id="ARBA00022993"/>
    </source>
</evidence>